<keyword evidence="6" id="KW-1185">Reference proteome</keyword>
<dbReference type="SUPFAM" id="SSF51735">
    <property type="entry name" value="NAD(P)-binding Rossmann-fold domains"/>
    <property type="match status" value="1"/>
</dbReference>
<name>L8H4L6_ACACF</name>
<keyword evidence="2" id="KW-0597">Phosphoprotein</keyword>
<feature type="domain" description="AMP-dependent synthetase/ligase" evidence="3">
    <location>
        <begin position="34"/>
        <end position="157"/>
    </location>
</feature>
<dbReference type="OMA" id="WDWLAHI"/>
<feature type="domain" description="Thioester reductase (TE)" evidence="4">
    <location>
        <begin position="650"/>
        <end position="894"/>
    </location>
</feature>
<evidence type="ECO:0000313" key="5">
    <source>
        <dbReference type="EMBL" id="ELR20147.1"/>
    </source>
</evidence>
<accession>L8H4L6</accession>
<dbReference type="VEuPathDB" id="AmoebaDB:ACA1_115880"/>
<dbReference type="Gene3D" id="3.40.50.12780">
    <property type="entry name" value="N-terminal domain of ligase-like"/>
    <property type="match status" value="2"/>
</dbReference>
<reference evidence="5 6" key="1">
    <citation type="journal article" date="2013" name="Genome Biol.">
        <title>Genome of Acanthamoeba castellanii highlights extensive lateral gene transfer and early evolution of tyrosine kinase signaling.</title>
        <authorList>
            <person name="Clarke M."/>
            <person name="Lohan A.J."/>
            <person name="Liu B."/>
            <person name="Lagkouvardos I."/>
            <person name="Roy S."/>
            <person name="Zafar N."/>
            <person name="Bertelli C."/>
            <person name="Schilde C."/>
            <person name="Kianianmomeni A."/>
            <person name="Burglin T.R."/>
            <person name="Frech C."/>
            <person name="Turcotte B."/>
            <person name="Kopec K.O."/>
            <person name="Synnott J.M."/>
            <person name="Choo C."/>
            <person name="Paponov I."/>
            <person name="Finkler A."/>
            <person name="Soon Heng Tan C."/>
            <person name="Hutchins A.P."/>
            <person name="Weinmeier T."/>
            <person name="Rattei T."/>
            <person name="Chu J.S."/>
            <person name="Gimenez G."/>
            <person name="Irimia M."/>
            <person name="Rigden D.J."/>
            <person name="Fitzpatrick D.A."/>
            <person name="Lorenzo-Morales J."/>
            <person name="Bateman A."/>
            <person name="Chiu C.H."/>
            <person name="Tang P."/>
            <person name="Hegemann P."/>
            <person name="Fromm H."/>
            <person name="Raoult D."/>
            <person name="Greub G."/>
            <person name="Miranda-Saavedra D."/>
            <person name="Chen N."/>
            <person name="Nash P."/>
            <person name="Ginger M.L."/>
            <person name="Horn M."/>
            <person name="Schaap P."/>
            <person name="Caler L."/>
            <person name="Loftus B."/>
        </authorList>
    </citation>
    <scope>NUCLEOTIDE SEQUENCE [LARGE SCALE GENOMIC DNA]</scope>
    <source>
        <strain evidence="5 6">Neff</strain>
    </source>
</reference>
<dbReference type="InterPro" id="IPR042099">
    <property type="entry name" value="ANL_N_sf"/>
</dbReference>
<keyword evidence="1" id="KW-0596">Phosphopantetheine</keyword>
<evidence type="ECO:0000313" key="6">
    <source>
        <dbReference type="Proteomes" id="UP000011083"/>
    </source>
</evidence>
<feature type="domain" description="AMP-dependent synthetase/ligase" evidence="3">
    <location>
        <begin position="180"/>
        <end position="330"/>
    </location>
</feature>
<evidence type="ECO:0000256" key="2">
    <source>
        <dbReference type="ARBA" id="ARBA00022553"/>
    </source>
</evidence>
<organism evidence="5 6">
    <name type="scientific">Acanthamoeba castellanii (strain ATCC 30010 / Neff)</name>
    <dbReference type="NCBI Taxonomy" id="1257118"/>
    <lineage>
        <taxon>Eukaryota</taxon>
        <taxon>Amoebozoa</taxon>
        <taxon>Discosea</taxon>
        <taxon>Longamoebia</taxon>
        <taxon>Centramoebida</taxon>
        <taxon>Acanthamoebidae</taxon>
        <taxon>Acanthamoeba</taxon>
    </lineage>
</organism>
<dbReference type="PANTHER" id="PTHR43439">
    <property type="entry name" value="PHENYLACETATE-COENZYME A LIGASE"/>
    <property type="match status" value="1"/>
</dbReference>
<evidence type="ECO:0000259" key="3">
    <source>
        <dbReference type="Pfam" id="PF00501"/>
    </source>
</evidence>
<dbReference type="EMBL" id="KB007926">
    <property type="protein sequence ID" value="ELR20147.1"/>
    <property type="molecule type" value="Genomic_DNA"/>
</dbReference>
<dbReference type="PANTHER" id="PTHR43439:SF2">
    <property type="entry name" value="ENZYME, PUTATIVE (JCVI)-RELATED"/>
    <property type="match status" value="1"/>
</dbReference>
<dbReference type="InterPro" id="IPR036291">
    <property type="entry name" value="NAD(P)-bd_dom_sf"/>
</dbReference>
<dbReference type="Pfam" id="PF00501">
    <property type="entry name" value="AMP-binding"/>
    <property type="match status" value="2"/>
</dbReference>
<proteinExistence type="predicted"/>
<dbReference type="STRING" id="1257118.L8H4L6"/>
<evidence type="ECO:0000256" key="1">
    <source>
        <dbReference type="ARBA" id="ARBA00022450"/>
    </source>
</evidence>
<dbReference type="AlphaFoldDB" id="L8H4L6"/>
<dbReference type="OrthoDB" id="429813at2759"/>
<dbReference type="GeneID" id="14920992"/>
<dbReference type="Gene3D" id="3.40.50.720">
    <property type="entry name" value="NAD(P)-binding Rossmann-like Domain"/>
    <property type="match status" value="1"/>
</dbReference>
<dbReference type="InterPro" id="IPR013120">
    <property type="entry name" value="FAR_NAD-bd"/>
</dbReference>
<dbReference type="Pfam" id="PF07993">
    <property type="entry name" value="NAD_binding_4"/>
    <property type="match status" value="1"/>
</dbReference>
<gene>
    <name evidence="5" type="ORF">ACA1_115880</name>
</gene>
<protein>
    <submittedName>
        <fullName evidence="5">NADbinding domain 4 domain containing protein</fullName>
    </submittedName>
</protein>
<dbReference type="Pfam" id="PF23562">
    <property type="entry name" value="AMP-binding_C_3"/>
    <property type="match status" value="1"/>
</dbReference>
<sequence>MTDDFRFATVTQALEHYAKSPAHSRKAAIMHARPGHGAAAGYQTLTFHALNQVTARLASHYETVFNKQQRQQQGGGPSKIKNVALYANSSPEYILSLWALLRAGYVPLCLSPRNSAAAVSHLATKAQAATVVRGRESNLVATTDALLREGAIGNVVDVISPEELQAIIDSVQAGQAPRYVASLLTYKWFGEQAQPDDVSYVLPPFYHAYGIFVSFNNLGHGTTVVLPAVPSWPPTTQMLVENITETKCNVLCLLPWLLESMQAEAEEAQDECIYKLLAGMRAVTYAAAALNERVGDALHRKGVVLINGYGSSEAGLVAANQIDPCTHWNHIQILPHVHHTMESHVGRRPNLYRLVIKRDNPMLALGQANTPEGDYDMNDILERTNPTPMEAAVRNHCPAVLAAAVVGQQRFSTALLVELKPGIEPTTPDVLESLWRAVQVANQTAPQHSRILREMIHVMGAGEGGGIPRTDKGSLRRKHIEERFKARIDELARFAGVAPEAEAAGLSDPRDIAAWLEQRLVRLYNDQTVAAAAVPGEKLSGLEHDVSIFAQGFDSLLATQFYHQYLRPAFPNLKLPANLLYQCSDIDHLAARLAAMLQGGAAAGGADERNTVRQAEELYEKYLRQLDEDHARGLQAGGAYARPAVERVVLTGCTGGLGLFLLARLLDSPRVERVYALVRAGGGGGGRESVEAKLSRALRGKLLDPALAEHDKLTLWGCHLNRPKLGLADDQWDELARHSTSVIHNAWLLNFEATPIEFEESCIKPSYELMRLCSADALKQYMFVSSITAAIRNVAGPQGTVPEQVVDDQHRASAMGYGQSKLVTERLAARYAERFSVPVTIARVGQIAGDSIHGTWNTSEHLPLMIKAIETLRAMPDHYMSVDSLPVDVVAETMTTLLTDAQLPGETEAERKNTRVAHLVNPVELPWLDFLKILQSPDLGLPKFRVVKARKWLRLLEESSPDPVANPIKKLQGYFADMYTAEEVTTTKAESQGLEAKFETVRTTQLVPSMHYNLNHDFWCKVIGHWRDIGFLQRLA</sequence>
<dbReference type="RefSeq" id="XP_004342257.1">
    <property type="nucleotide sequence ID" value="XM_004342208.1"/>
</dbReference>
<dbReference type="KEGG" id="acan:ACA1_115880"/>
<dbReference type="Proteomes" id="UP000011083">
    <property type="component" value="Unassembled WGS sequence"/>
</dbReference>
<dbReference type="SUPFAM" id="SSF56801">
    <property type="entry name" value="Acetyl-CoA synthetase-like"/>
    <property type="match status" value="1"/>
</dbReference>
<evidence type="ECO:0000259" key="4">
    <source>
        <dbReference type="Pfam" id="PF07993"/>
    </source>
</evidence>
<dbReference type="InterPro" id="IPR000873">
    <property type="entry name" value="AMP-dep_synth/lig_dom"/>
</dbReference>
<dbReference type="InterPro" id="IPR051414">
    <property type="entry name" value="Adenylate-forming_Reductase"/>
</dbReference>